<evidence type="ECO:0000313" key="6">
    <source>
        <dbReference type="Proteomes" id="UP001185028"/>
    </source>
</evidence>
<dbReference type="RefSeq" id="WP_188773903.1">
    <property type="nucleotide sequence ID" value="NZ_BMMB01000001.1"/>
</dbReference>
<dbReference type="SUPFAM" id="SSF55347">
    <property type="entry name" value="Glyceraldehyde-3-phosphate dehydrogenase-like, C-terminal domain"/>
    <property type="match status" value="1"/>
</dbReference>
<dbReference type="Gene3D" id="3.30.360.10">
    <property type="entry name" value="Dihydrodipicolinate Reductase, domain 2"/>
    <property type="match status" value="1"/>
</dbReference>
<evidence type="ECO:0000256" key="1">
    <source>
        <dbReference type="ARBA" id="ARBA00010928"/>
    </source>
</evidence>
<feature type="domain" description="GFO/IDH/MocA-like oxidoreductase" evidence="4">
    <location>
        <begin position="157"/>
        <end position="274"/>
    </location>
</feature>
<proteinExistence type="inferred from homology"/>
<keyword evidence="2" id="KW-0560">Oxidoreductase</keyword>
<evidence type="ECO:0000313" key="5">
    <source>
        <dbReference type="EMBL" id="MDR6244510.1"/>
    </source>
</evidence>
<name>A0ABU1IZ23_9BACL</name>
<accession>A0ABU1IZ23</accession>
<feature type="domain" description="Gfo/Idh/MocA-like oxidoreductase N-terminal" evidence="3">
    <location>
        <begin position="27"/>
        <end position="144"/>
    </location>
</feature>
<dbReference type="PANTHER" id="PTHR22604:SF105">
    <property type="entry name" value="TRANS-1,2-DIHYDROBENZENE-1,2-DIOL DEHYDROGENASE"/>
    <property type="match status" value="1"/>
</dbReference>
<protein>
    <submittedName>
        <fullName evidence="5">Dehydrogenase</fullName>
    </submittedName>
</protein>
<dbReference type="InterPro" id="IPR050984">
    <property type="entry name" value="Gfo/Idh/MocA_domain"/>
</dbReference>
<dbReference type="Pfam" id="PF22725">
    <property type="entry name" value="GFO_IDH_MocA_C3"/>
    <property type="match status" value="1"/>
</dbReference>
<dbReference type="Gene3D" id="3.40.50.720">
    <property type="entry name" value="NAD(P)-binding Rossmann-like Domain"/>
    <property type="match status" value="1"/>
</dbReference>
<gene>
    <name evidence="5" type="ORF">JOC58_002403</name>
</gene>
<reference evidence="5 6" key="1">
    <citation type="submission" date="2023-07" db="EMBL/GenBank/DDBJ databases">
        <title>Genomic Encyclopedia of Type Strains, Phase IV (KMG-IV): sequencing the most valuable type-strain genomes for metagenomic binning, comparative biology and taxonomic classification.</title>
        <authorList>
            <person name="Goeker M."/>
        </authorList>
    </citation>
    <scope>NUCLEOTIDE SEQUENCE [LARGE SCALE GENOMIC DNA]</scope>
    <source>
        <strain evidence="5 6">DSM 22170</strain>
    </source>
</reference>
<dbReference type="Proteomes" id="UP001185028">
    <property type="component" value="Unassembled WGS sequence"/>
</dbReference>
<dbReference type="Pfam" id="PF01408">
    <property type="entry name" value="GFO_IDH_MocA"/>
    <property type="match status" value="1"/>
</dbReference>
<evidence type="ECO:0000256" key="2">
    <source>
        <dbReference type="ARBA" id="ARBA00023002"/>
    </source>
</evidence>
<organism evidence="5 6">
    <name type="scientific">Paenibacillus hunanensis</name>
    <dbReference type="NCBI Taxonomy" id="539262"/>
    <lineage>
        <taxon>Bacteria</taxon>
        <taxon>Bacillati</taxon>
        <taxon>Bacillota</taxon>
        <taxon>Bacilli</taxon>
        <taxon>Bacillales</taxon>
        <taxon>Paenibacillaceae</taxon>
        <taxon>Paenibacillus</taxon>
    </lineage>
</organism>
<comment type="similarity">
    <text evidence="1">Belongs to the Gfo/Idh/MocA family.</text>
</comment>
<evidence type="ECO:0000259" key="3">
    <source>
        <dbReference type="Pfam" id="PF01408"/>
    </source>
</evidence>
<dbReference type="InterPro" id="IPR055170">
    <property type="entry name" value="GFO_IDH_MocA-like_dom"/>
</dbReference>
<comment type="caution">
    <text evidence="5">The sequence shown here is derived from an EMBL/GenBank/DDBJ whole genome shotgun (WGS) entry which is preliminary data.</text>
</comment>
<dbReference type="EMBL" id="JAVDQH010000008">
    <property type="protein sequence ID" value="MDR6244510.1"/>
    <property type="molecule type" value="Genomic_DNA"/>
</dbReference>
<evidence type="ECO:0000259" key="4">
    <source>
        <dbReference type="Pfam" id="PF22725"/>
    </source>
</evidence>
<dbReference type="InterPro" id="IPR000683">
    <property type="entry name" value="Gfo/Idh/MocA-like_OxRdtase_N"/>
</dbReference>
<dbReference type="PANTHER" id="PTHR22604">
    <property type="entry name" value="OXIDOREDUCTASES"/>
    <property type="match status" value="1"/>
</dbReference>
<sequence length="370" mass="41595">MNHSSARIIPFPADRVAQEHSLELRPVRMGIVGCSGIVPRAVLEPAVHVDGLEILGVANRTYAKAQMMGEQYGIPVIYPTLEELLADPLVDAVYIGLGNALHAEWIMRSLEAGKHVLVEKPLCLEAGQLPQLEQAAKERGLLLAEAMMVAHHPWQEAIRGLVSSGEYGKLLRTSTRITIPARNDHLDNYRSRAEEGGGCWWDLGCYWLQFVQQISGEQSLSRFAIKGASEFNGPNGCDWTFEAEAVADDGLIASATLSFEQPYACRHVLHFERAIITIPDVFRCNLGFYKMKLKITLLQDGQEIGEAHQHIFEPMNYYVNQLRAFTEQVRQQHRLSNEYAVIDHGLEQAMERIRVLDQVYRDARSGLLQH</sequence>
<keyword evidence="6" id="KW-1185">Reference proteome</keyword>
<dbReference type="InterPro" id="IPR036291">
    <property type="entry name" value="NAD(P)-bd_dom_sf"/>
</dbReference>
<dbReference type="SUPFAM" id="SSF51735">
    <property type="entry name" value="NAD(P)-binding Rossmann-fold domains"/>
    <property type="match status" value="1"/>
</dbReference>